<evidence type="ECO:0000256" key="3">
    <source>
        <dbReference type="RuleBase" id="RU000461"/>
    </source>
</evidence>
<dbReference type="Pfam" id="PF00067">
    <property type="entry name" value="p450"/>
    <property type="match status" value="1"/>
</dbReference>
<dbReference type="SUPFAM" id="SSF48264">
    <property type="entry name" value="Cytochrome P450"/>
    <property type="match status" value="1"/>
</dbReference>
<dbReference type="PANTHER" id="PTHR24291">
    <property type="entry name" value="CYTOCHROME P450 FAMILY 4"/>
    <property type="match status" value="1"/>
</dbReference>
<dbReference type="EMBL" id="PZQS01000004">
    <property type="protein sequence ID" value="PVD31378.1"/>
    <property type="molecule type" value="Genomic_DNA"/>
</dbReference>
<name>A0A2T7PD89_POMCA</name>
<dbReference type="Gene3D" id="1.10.630.10">
    <property type="entry name" value="Cytochrome P450"/>
    <property type="match status" value="1"/>
</dbReference>
<dbReference type="AlphaFoldDB" id="A0A2T7PD89"/>
<dbReference type="OrthoDB" id="1470350at2759"/>
<organism evidence="4 5">
    <name type="scientific">Pomacea canaliculata</name>
    <name type="common">Golden apple snail</name>
    <dbReference type="NCBI Taxonomy" id="400727"/>
    <lineage>
        <taxon>Eukaryota</taxon>
        <taxon>Metazoa</taxon>
        <taxon>Spiralia</taxon>
        <taxon>Lophotrochozoa</taxon>
        <taxon>Mollusca</taxon>
        <taxon>Gastropoda</taxon>
        <taxon>Caenogastropoda</taxon>
        <taxon>Architaenioglossa</taxon>
        <taxon>Ampullarioidea</taxon>
        <taxon>Ampullariidae</taxon>
        <taxon>Pomacea</taxon>
    </lineage>
</organism>
<proteinExistence type="inferred from homology"/>
<protein>
    <recommendedName>
        <fullName evidence="6">Cytochrome P450</fullName>
    </recommendedName>
</protein>
<dbReference type="PRINTS" id="PR00385">
    <property type="entry name" value="P450"/>
</dbReference>
<dbReference type="PANTHER" id="PTHR24291:SF201">
    <property type="entry name" value="CYTOCHROME P450, FAMILY 4, SUBFAMILY B, POLYPEPTIDE 7"/>
    <property type="match status" value="1"/>
</dbReference>
<keyword evidence="2 3" id="KW-0349">Heme</keyword>
<keyword evidence="2 3" id="KW-0479">Metal-binding</keyword>
<evidence type="ECO:0000256" key="1">
    <source>
        <dbReference type="ARBA" id="ARBA00010617"/>
    </source>
</evidence>
<dbReference type="STRING" id="400727.A0A2T7PD89"/>
<comment type="caution">
    <text evidence="4">The sequence shown here is derived from an EMBL/GenBank/DDBJ whole genome shotgun (WGS) entry which is preliminary data.</text>
</comment>
<dbReference type="Proteomes" id="UP000245119">
    <property type="component" value="Linkage Group LG4"/>
</dbReference>
<evidence type="ECO:0008006" key="6">
    <source>
        <dbReference type="Google" id="ProtNLM"/>
    </source>
</evidence>
<dbReference type="GO" id="GO:0020037">
    <property type="term" value="F:heme binding"/>
    <property type="evidence" value="ECO:0007669"/>
    <property type="project" value="InterPro"/>
</dbReference>
<dbReference type="PRINTS" id="PR00463">
    <property type="entry name" value="EP450I"/>
</dbReference>
<keyword evidence="2 3" id="KW-0408">Iron</keyword>
<dbReference type="GO" id="GO:0005506">
    <property type="term" value="F:iron ion binding"/>
    <property type="evidence" value="ECO:0007669"/>
    <property type="project" value="InterPro"/>
</dbReference>
<evidence type="ECO:0000256" key="2">
    <source>
        <dbReference type="PIRSR" id="PIRSR602401-1"/>
    </source>
</evidence>
<reference evidence="4 5" key="1">
    <citation type="submission" date="2018-04" db="EMBL/GenBank/DDBJ databases">
        <title>The genome of golden apple snail Pomacea canaliculata provides insight into stress tolerance and invasive adaptation.</title>
        <authorList>
            <person name="Liu C."/>
            <person name="Liu B."/>
            <person name="Ren Y."/>
            <person name="Zhang Y."/>
            <person name="Wang H."/>
            <person name="Li S."/>
            <person name="Jiang F."/>
            <person name="Yin L."/>
            <person name="Zhang G."/>
            <person name="Qian W."/>
            <person name="Fan W."/>
        </authorList>
    </citation>
    <scope>NUCLEOTIDE SEQUENCE [LARGE SCALE GENOMIC DNA]</scope>
    <source>
        <strain evidence="4">SZHN2017</strain>
        <tissue evidence="4">Muscle</tissue>
    </source>
</reference>
<keyword evidence="5" id="KW-1185">Reference proteome</keyword>
<evidence type="ECO:0000313" key="4">
    <source>
        <dbReference type="EMBL" id="PVD31378.1"/>
    </source>
</evidence>
<comment type="cofactor">
    <cofactor evidence="2">
        <name>heme</name>
        <dbReference type="ChEBI" id="CHEBI:30413"/>
    </cofactor>
</comment>
<evidence type="ECO:0000313" key="5">
    <source>
        <dbReference type="Proteomes" id="UP000245119"/>
    </source>
</evidence>
<comment type="similarity">
    <text evidence="1 3">Belongs to the cytochrome P450 family.</text>
</comment>
<dbReference type="InterPro" id="IPR050196">
    <property type="entry name" value="Cytochrome_P450_Monoox"/>
</dbReference>
<dbReference type="InterPro" id="IPR001128">
    <property type="entry name" value="Cyt_P450"/>
</dbReference>
<keyword evidence="3" id="KW-0503">Monooxygenase</keyword>
<dbReference type="GO" id="GO:0004497">
    <property type="term" value="F:monooxygenase activity"/>
    <property type="evidence" value="ECO:0007669"/>
    <property type="project" value="UniProtKB-KW"/>
</dbReference>
<accession>A0A2T7PD89</accession>
<dbReference type="InterPro" id="IPR017972">
    <property type="entry name" value="Cyt_P450_CS"/>
</dbReference>
<sequence>MSATLLVAIATVGVFYMIKFLLAVKKYRRFCDLVKKFPQDPSHPFWGHLFQARLGDYARRDEYFEVYSTIKKFSFDVILKCAFSYDADCQREGDPHYYVQAVQSLSEMVSIRVLKPWLQSDFIYSLTAAGRKFFKTCRLVHKVADDVIRKRKQLLTIRPRRKNVLDFLDILLTAKDENGEGLTSEEIRDEVDTFLAAGEGTTASTISWTMYSLAQHPDIQATCQEEIDELFKGRETDEVLWEDLSRLPYLSMCIKEGLRLHSPIPFIYRQLSQDLELDGFIAPKGVIVCIALYNIHHNPKVWEDSLEFRPERFTEENMKSRSPYAFIPFSAGKRNCIGQNFAMDQMKLALARILHRFTLVLDPDHKVEKVEHITMSTKTGIKMKAIPRKPV</sequence>
<feature type="binding site" description="axial binding residue" evidence="2">
    <location>
        <position position="336"/>
    </location>
    <ligand>
        <name>heme</name>
        <dbReference type="ChEBI" id="CHEBI:30413"/>
    </ligand>
    <ligandPart>
        <name>Fe</name>
        <dbReference type="ChEBI" id="CHEBI:18248"/>
    </ligandPart>
</feature>
<gene>
    <name evidence="4" type="ORF">C0Q70_06790</name>
</gene>
<keyword evidence="3" id="KW-0560">Oxidoreductase</keyword>
<dbReference type="PROSITE" id="PS00086">
    <property type="entry name" value="CYTOCHROME_P450"/>
    <property type="match status" value="1"/>
</dbReference>
<dbReference type="InterPro" id="IPR002401">
    <property type="entry name" value="Cyt_P450_E_grp-I"/>
</dbReference>
<dbReference type="InterPro" id="IPR036396">
    <property type="entry name" value="Cyt_P450_sf"/>
</dbReference>
<dbReference type="GO" id="GO:0016705">
    <property type="term" value="F:oxidoreductase activity, acting on paired donors, with incorporation or reduction of molecular oxygen"/>
    <property type="evidence" value="ECO:0007669"/>
    <property type="project" value="InterPro"/>
</dbReference>